<gene>
    <name evidence="1" type="ORF">OLEA9_A071725</name>
</gene>
<name>A0A8S0TEA9_OLEEU</name>
<dbReference type="AlphaFoldDB" id="A0A8S0TEA9"/>
<accession>A0A8S0TEA9</accession>
<reference evidence="1 2" key="1">
    <citation type="submission" date="2019-12" db="EMBL/GenBank/DDBJ databases">
        <authorList>
            <person name="Alioto T."/>
            <person name="Alioto T."/>
            <person name="Gomez Garrido J."/>
        </authorList>
    </citation>
    <scope>NUCLEOTIDE SEQUENCE [LARGE SCALE GENOMIC DNA]</scope>
</reference>
<dbReference type="EMBL" id="CACTIH010005978">
    <property type="protein sequence ID" value="CAA3003520.1"/>
    <property type="molecule type" value="Genomic_DNA"/>
</dbReference>
<sequence length="174" mass="19800">MGDPYTFEFEDNTMNENRFLQPQGPQEGFNIEDDTVVDIDGELNDSDNEIDDDIFETDNSVLERVSVEYNHVLGEEGQEFMFMPTPRIVSSQYAIFSKVGPASDVPRISRDNEKGVAAPEISHVRVESIFVDELVKDLQEFDAEENSKRKEARSTNRRIVRGFVSFAEPPTISK</sequence>
<keyword evidence="2" id="KW-1185">Reference proteome</keyword>
<comment type="caution">
    <text evidence="1">The sequence shown here is derived from an EMBL/GenBank/DDBJ whole genome shotgun (WGS) entry which is preliminary data.</text>
</comment>
<dbReference type="Proteomes" id="UP000594638">
    <property type="component" value="Unassembled WGS sequence"/>
</dbReference>
<organism evidence="1 2">
    <name type="scientific">Olea europaea subsp. europaea</name>
    <dbReference type="NCBI Taxonomy" id="158383"/>
    <lineage>
        <taxon>Eukaryota</taxon>
        <taxon>Viridiplantae</taxon>
        <taxon>Streptophyta</taxon>
        <taxon>Embryophyta</taxon>
        <taxon>Tracheophyta</taxon>
        <taxon>Spermatophyta</taxon>
        <taxon>Magnoliopsida</taxon>
        <taxon>eudicotyledons</taxon>
        <taxon>Gunneridae</taxon>
        <taxon>Pentapetalae</taxon>
        <taxon>asterids</taxon>
        <taxon>lamiids</taxon>
        <taxon>Lamiales</taxon>
        <taxon>Oleaceae</taxon>
        <taxon>Oleeae</taxon>
        <taxon>Olea</taxon>
    </lineage>
</organism>
<dbReference type="Gramene" id="OE9A071725T1">
    <property type="protein sequence ID" value="OE9A071725C1"/>
    <property type="gene ID" value="OE9A071725"/>
</dbReference>
<evidence type="ECO:0000313" key="2">
    <source>
        <dbReference type="Proteomes" id="UP000594638"/>
    </source>
</evidence>
<evidence type="ECO:0000313" key="1">
    <source>
        <dbReference type="EMBL" id="CAA3003520.1"/>
    </source>
</evidence>
<protein>
    <submittedName>
        <fullName evidence="1">Uncharacterized protein</fullName>
    </submittedName>
</protein>
<proteinExistence type="predicted"/>